<dbReference type="Gene3D" id="3.40.630.30">
    <property type="match status" value="1"/>
</dbReference>
<accession>A0ABS7PIK6</accession>
<sequence>MSGAKAGALRIEKLDRTHIVAEFDCGKEPLNRFLDRHALQSQQAGAANSYVALDGDRVVGFYSLVVGEVAYDDAAERLTKGMPRHPVPVMLLARLAIAMDYQGKGLGAGLLKDAMLRTLQAADLAGIRAIVVHAKDDDAKDFYERYGFEPSLTDSYHLSLLLKDVRRTLS</sequence>
<evidence type="ECO:0000259" key="6">
    <source>
        <dbReference type="PROSITE" id="PS51186"/>
    </source>
</evidence>
<dbReference type="Pfam" id="PF13508">
    <property type="entry name" value="Acetyltransf_7"/>
    <property type="match status" value="1"/>
</dbReference>
<feature type="domain" description="N-acetyltransferase" evidence="6">
    <location>
        <begin position="9"/>
        <end position="167"/>
    </location>
</feature>
<protein>
    <submittedName>
        <fullName evidence="7">GNAT family N-acetyltransferase</fullName>
    </submittedName>
</protein>
<keyword evidence="2" id="KW-1277">Toxin-antitoxin system</keyword>
<name>A0ABS7PIK6_9SPHN</name>
<organism evidence="7 8">
    <name type="scientific">Sphingomonas colocasiae</name>
    <dbReference type="NCBI Taxonomy" id="1848973"/>
    <lineage>
        <taxon>Bacteria</taxon>
        <taxon>Pseudomonadati</taxon>
        <taxon>Pseudomonadota</taxon>
        <taxon>Alphaproteobacteria</taxon>
        <taxon>Sphingomonadales</taxon>
        <taxon>Sphingomonadaceae</taxon>
        <taxon>Sphingomonas</taxon>
    </lineage>
</organism>
<evidence type="ECO:0000256" key="2">
    <source>
        <dbReference type="ARBA" id="ARBA00022649"/>
    </source>
</evidence>
<dbReference type="SUPFAM" id="SSF55729">
    <property type="entry name" value="Acyl-CoA N-acyltransferases (Nat)"/>
    <property type="match status" value="1"/>
</dbReference>
<dbReference type="InterPro" id="IPR016181">
    <property type="entry name" value="Acyl_CoA_acyltransferase"/>
</dbReference>
<evidence type="ECO:0000256" key="4">
    <source>
        <dbReference type="ARBA" id="ARBA00023315"/>
    </source>
</evidence>
<evidence type="ECO:0000256" key="3">
    <source>
        <dbReference type="ARBA" id="ARBA00022679"/>
    </source>
</evidence>
<dbReference type="CDD" id="cd04301">
    <property type="entry name" value="NAT_SF"/>
    <property type="match status" value="1"/>
</dbReference>
<evidence type="ECO:0000256" key="1">
    <source>
        <dbReference type="ARBA" id="ARBA00022491"/>
    </source>
</evidence>
<keyword evidence="8" id="KW-1185">Reference proteome</keyword>
<comment type="caution">
    <text evidence="7">The sequence shown here is derived from an EMBL/GenBank/DDBJ whole genome shotgun (WGS) entry which is preliminary data.</text>
</comment>
<dbReference type="PROSITE" id="PS51186">
    <property type="entry name" value="GNAT"/>
    <property type="match status" value="1"/>
</dbReference>
<keyword evidence="3" id="KW-0808">Transferase</keyword>
<proteinExistence type="predicted"/>
<evidence type="ECO:0000313" key="7">
    <source>
        <dbReference type="EMBL" id="MBY8821053.1"/>
    </source>
</evidence>
<reference evidence="7 8" key="1">
    <citation type="submission" date="2021-08" db="EMBL/GenBank/DDBJ databases">
        <authorList>
            <person name="Tuo L."/>
        </authorList>
    </citation>
    <scope>NUCLEOTIDE SEQUENCE [LARGE SCALE GENOMIC DNA]</scope>
    <source>
        <strain evidence="7 8">JCM 31229</strain>
    </source>
</reference>
<evidence type="ECO:0000256" key="5">
    <source>
        <dbReference type="ARBA" id="ARBA00049880"/>
    </source>
</evidence>
<dbReference type="PANTHER" id="PTHR36449:SF1">
    <property type="entry name" value="ACETYLTRANSFERASE"/>
    <property type="match status" value="1"/>
</dbReference>
<dbReference type="PANTHER" id="PTHR36449">
    <property type="entry name" value="ACETYLTRANSFERASE-RELATED"/>
    <property type="match status" value="1"/>
</dbReference>
<dbReference type="RefSeq" id="WP_222988143.1">
    <property type="nucleotide sequence ID" value="NZ_JAINVV010000001.1"/>
</dbReference>
<dbReference type="EMBL" id="JAINVV010000001">
    <property type="protein sequence ID" value="MBY8821053.1"/>
    <property type="molecule type" value="Genomic_DNA"/>
</dbReference>
<evidence type="ECO:0000313" key="8">
    <source>
        <dbReference type="Proteomes" id="UP000706039"/>
    </source>
</evidence>
<keyword evidence="1" id="KW-0678">Repressor</keyword>
<comment type="catalytic activity">
    <reaction evidence="5">
        <text>glycyl-tRNA(Gly) + acetyl-CoA = N-acetylglycyl-tRNA(Gly) + CoA + H(+)</text>
        <dbReference type="Rhea" id="RHEA:81867"/>
        <dbReference type="Rhea" id="RHEA-COMP:9683"/>
        <dbReference type="Rhea" id="RHEA-COMP:19766"/>
        <dbReference type="ChEBI" id="CHEBI:15378"/>
        <dbReference type="ChEBI" id="CHEBI:57287"/>
        <dbReference type="ChEBI" id="CHEBI:57288"/>
        <dbReference type="ChEBI" id="CHEBI:78522"/>
        <dbReference type="ChEBI" id="CHEBI:232036"/>
    </reaction>
</comment>
<keyword evidence="4" id="KW-0012">Acyltransferase</keyword>
<gene>
    <name evidence="7" type="ORF">K7G82_02040</name>
</gene>
<dbReference type="InterPro" id="IPR000182">
    <property type="entry name" value="GNAT_dom"/>
</dbReference>
<dbReference type="Proteomes" id="UP000706039">
    <property type="component" value="Unassembled WGS sequence"/>
</dbReference>